<evidence type="ECO:0000313" key="4">
    <source>
        <dbReference type="Proteomes" id="UP001159427"/>
    </source>
</evidence>
<dbReference type="SUPFAM" id="SSF53474">
    <property type="entry name" value="alpha/beta-Hydrolases"/>
    <property type="match status" value="1"/>
</dbReference>
<protein>
    <recommendedName>
        <fullName evidence="2">AB hydrolase-1 domain-containing protein</fullName>
    </recommendedName>
</protein>
<proteinExistence type="inferred from homology"/>
<sequence>MPLINNDKLYLNFISTVIKTHYESKYVPLEDNQKIRTLKVNPNATKVPLVMIHGFGAGLGFWAMNVDALAKERTVYAIDVLGFGRSSRPHFSSKAEEAESQFVESIEQWRHQVGLEKFVLLGHSFGGYLASSYALKHPSRVQHLVLVDAWGFPEKPSELEFTIPWWVKALATVSRFFNPFAGIRAAGPWGPSLVQRFRPDLQRKYSRLLSDESDDTIFNYIYHCNAQKPSGETAFKNMNVSYGWAKFPMIDRISDVDKNIPITMIHGSESWISVESSYQTKYLRKDSFVDIRIIVDAGHHVYADQPDNFNKLVDKICRKEDRKTNAVTH</sequence>
<dbReference type="PANTHER" id="PTHR42886:SF29">
    <property type="entry name" value="PUMMELIG, ISOFORM A"/>
    <property type="match status" value="1"/>
</dbReference>
<dbReference type="PRINTS" id="PR00111">
    <property type="entry name" value="ABHYDROLASE"/>
</dbReference>
<dbReference type="InterPro" id="IPR000073">
    <property type="entry name" value="AB_hydrolase_1"/>
</dbReference>
<dbReference type="Gene3D" id="3.40.50.1820">
    <property type="entry name" value="alpha/beta hydrolase"/>
    <property type="match status" value="1"/>
</dbReference>
<comment type="caution">
    <text evidence="3">The sequence shown here is derived from an EMBL/GenBank/DDBJ whole genome shotgun (WGS) entry which is preliminary data.</text>
</comment>
<gene>
    <name evidence="3" type="ORF">PEVE_00032846</name>
</gene>
<dbReference type="InterPro" id="IPR029058">
    <property type="entry name" value="AB_hydrolase_fold"/>
</dbReference>
<dbReference type="Proteomes" id="UP001159427">
    <property type="component" value="Unassembled WGS sequence"/>
</dbReference>
<name>A0ABN8ME93_9CNID</name>
<comment type="similarity">
    <text evidence="1">Belongs to the peptidase S33 family. ABHD4/ABHD5 subfamily.</text>
</comment>
<dbReference type="Pfam" id="PF00561">
    <property type="entry name" value="Abhydrolase_1"/>
    <property type="match status" value="1"/>
</dbReference>
<evidence type="ECO:0000313" key="3">
    <source>
        <dbReference type="EMBL" id="CAH3027970.1"/>
    </source>
</evidence>
<dbReference type="PANTHER" id="PTHR42886">
    <property type="entry name" value="RE40534P-RELATED"/>
    <property type="match status" value="1"/>
</dbReference>
<accession>A0ABN8ME93</accession>
<dbReference type="EMBL" id="CALNXI010000482">
    <property type="protein sequence ID" value="CAH3027970.1"/>
    <property type="molecule type" value="Genomic_DNA"/>
</dbReference>
<reference evidence="3 4" key="1">
    <citation type="submission" date="2022-05" db="EMBL/GenBank/DDBJ databases">
        <authorList>
            <consortium name="Genoscope - CEA"/>
            <person name="William W."/>
        </authorList>
    </citation>
    <scope>NUCLEOTIDE SEQUENCE [LARGE SCALE GENOMIC DNA]</scope>
</reference>
<evidence type="ECO:0000259" key="2">
    <source>
        <dbReference type="Pfam" id="PF00561"/>
    </source>
</evidence>
<feature type="domain" description="AB hydrolase-1" evidence="2">
    <location>
        <begin position="48"/>
        <end position="304"/>
    </location>
</feature>
<keyword evidence="4" id="KW-1185">Reference proteome</keyword>
<evidence type="ECO:0000256" key="1">
    <source>
        <dbReference type="ARBA" id="ARBA00038097"/>
    </source>
</evidence>
<organism evidence="3 4">
    <name type="scientific">Porites evermanni</name>
    <dbReference type="NCBI Taxonomy" id="104178"/>
    <lineage>
        <taxon>Eukaryota</taxon>
        <taxon>Metazoa</taxon>
        <taxon>Cnidaria</taxon>
        <taxon>Anthozoa</taxon>
        <taxon>Hexacorallia</taxon>
        <taxon>Scleractinia</taxon>
        <taxon>Fungiina</taxon>
        <taxon>Poritidae</taxon>
        <taxon>Porites</taxon>
    </lineage>
</organism>